<keyword evidence="4" id="KW-0611">Plant defense</keyword>
<evidence type="ECO:0000259" key="8">
    <source>
        <dbReference type="Pfam" id="PF23559"/>
    </source>
</evidence>
<dbReference type="Pfam" id="PF18052">
    <property type="entry name" value="Rx_N"/>
    <property type="match status" value="1"/>
</dbReference>
<keyword evidence="2" id="KW-0677">Repeat</keyword>
<name>A0A2P5DLQ0_PARAD</name>
<dbReference type="InterPro" id="IPR055414">
    <property type="entry name" value="LRR_R13L4/SHOC2-like"/>
</dbReference>
<dbReference type="InterPro" id="IPR027417">
    <property type="entry name" value="P-loop_NTPase"/>
</dbReference>
<keyword evidence="12" id="KW-1185">Reference proteome</keyword>
<dbReference type="OrthoDB" id="37484at2759"/>
<dbReference type="PANTHER" id="PTHR36766:SF40">
    <property type="entry name" value="DISEASE RESISTANCE PROTEIN RGA3"/>
    <property type="match status" value="1"/>
</dbReference>
<dbReference type="FunFam" id="1.10.10.10:FF:000322">
    <property type="entry name" value="Probable disease resistance protein At1g63360"/>
    <property type="match status" value="1"/>
</dbReference>
<evidence type="ECO:0000313" key="12">
    <source>
        <dbReference type="Proteomes" id="UP000237105"/>
    </source>
</evidence>
<evidence type="ECO:0000256" key="5">
    <source>
        <dbReference type="ARBA" id="ARBA00022840"/>
    </source>
</evidence>
<keyword evidence="5" id="KW-0067">ATP-binding</keyword>
<evidence type="ECO:0000259" key="9">
    <source>
        <dbReference type="Pfam" id="PF23598"/>
    </source>
</evidence>
<keyword evidence="1" id="KW-0433">Leucine-rich repeat</keyword>
<dbReference type="SUPFAM" id="SSF52540">
    <property type="entry name" value="P-loop containing nucleoside triphosphate hydrolases"/>
    <property type="match status" value="1"/>
</dbReference>
<dbReference type="Pfam" id="PF23559">
    <property type="entry name" value="WHD_DRP"/>
    <property type="match status" value="1"/>
</dbReference>
<accession>A0A2P5DLQ0</accession>
<feature type="domain" description="Disease resistance protein winged helix" evidence="8">
    <location>
        <begin position="424"/>
        <end position="494"/>
    </location>
</feature>
<sequence length="1057" mass="120399">GAFLSGFANVLIDRLASREFLDLFRGKEPILKLLRELETTLNSASLLLDDAEQKLIGDPRVKKWLDELKDTVYAADDLVYKIDTEALRKKLEGESQSSIASKVLTKLNPFASFTEFDKAIKPEIEEILGKLKLLLEPNNNPGLKIVENKKLPARTPAPLVEESDVYGRDADKKAIIELLQSNDVSNKNLSVIPIVGMGGIGKTTLAQLVYNDEKVSAMFTTKAWVTVGDDKVDCLKVMRTIIEQVTKSNECKIQEPHVVKEELRKALKKEKFLFVLDDFWDEDCEKWNVLKSSFKSELCGSAVLLTTRSENVASIMKTVSIPQLAKLSYDDASQLFAHHASIDVNSLKRIGGKIVDKCDGLPLAIKSLASLLRGKRNKEEWDSILNSDVWKLYERKSVGILPALWLSYHYLPWYLKPCFAYCAMFPKDYEFEKEVMISLWMAEGFLDHESGKRSMEEVGEEYLEDLISRSFFQLANNYHESASFFMHDLMHDLAIFVSGEFCFQMDDTKVFSCKCKFRHLSYSGEAYDPKKIEFLSNAKDLRTFFSIVSFWRWSLQMEHLLGALIHAGGCLRVLSLYGSNITKLPDSIGDLKYLKYLDLSHADIEEIPSTVCNLYNLQTLLLENCFNLTQLPMNIGNLINLRRLHIPDSLEEMPLQIGKLKNLQMLNYFVVGKNSESGINLLKELQDLHGTLEIRGLENVVDVKDVSEAELKNKKFLSHLHLDFTGCLALDDSKREREILGELKPHANLKSLEIDEYQGTSFPDWVGDQLYSKLVEVFLSDCENCFLLPSFGQLPSLKSLSISNFPGVVSIGPEFYYSSDIIGSSTEPFRSLEILYLSDMPNLQKWLFIEDEIEDGVFPCLREFTLTKCPTLYVSLPNFLPSLRELYIEECHLLEPLVPRAQQMDVAFPSLESLHISDLGGQKYLLKGGLPSSLKEIRIEACYSLEALDEEAFQNLTSLEKLFIYGCNEVRCLPRLLPTSLSHLSIEQCLLLSPRVQRETGEDWPIIQNIPNFDRDEAMISRCCWKERRAMHEGYRLMSFFNSSIDLTVDGRRSFMS</sequence>
<evidence type="ECO:0000313" key="11">
    <source>
        <dbReference type="EMBL" id="PON74204.1"/>
    </source>
</evidence>
<feature type="domain" description="Disease resistance N-terminal" evidence="7">
    <location>
        <begin position="30"/>
        <end position="96"/>
    </location>
</feature>
<feature type="non-terminal residue" evidence="11">
    <location>
        <position position="1"/>
    </location>
</feature>
<dbReference type="InterPro" id="IPR042197">
    <property type="entry name" value="Apaf_helical"/>
</dbReference>
<dbReference type="EMBL" id="JXTB01000029">
    <property type="protein sequence ID" value="PON74204.1"/>
    <property type="molecule type" value="Genomic_DNA"/>
</dbReference>
<dbReference type="AlphaFoldDB" id="A0A2P5DLQ0"/>
<evidence type="ECO:0000256" key="2">
    <source>
        <dbReference type="ARBA" id="ARBA00022737"/>
    </source>
</evidence>
<dbReference type="InterPro" id="IPR058922">
    <property type="entry name" value="WHD_DRP"/>
</dbReference>
<proteinExistence type="predicted"/>
<dbReference type="PRINTS" id="PR00364">
    <property type="entry name" value="DISEASERSIST"/>
</dbReference>
<evidence type="ECO:0000256" key="1">
    <source>
        <dbReference type="ARBA" id="ARBA00022614"/>
    </source>
</evidence>
<dbReference type="Pfam" id="PF00931">
    <property type="entry name" value="NB-ARC"/>
    <property type="match status" value="1"/>
</dbReference>
<dbReference type="InterPro" id="IPR032675">
    <property type="entry name" value="LRR_dom_sf"/>
</dbReference>
<dbReference type="InterPro" id="IPR036388">
    <property type="entry name" value="WH-like_DNA-bd_sf"/>
</dbReference>
<dbReference type="GO" id="GO:0051707">
    <property type="term" value="P:response to other organism"/>
    <property type="evidence" value="ECO:0007669"/>
    <property type="project" value="UniProtKB-ARBA"/>
</dbReference>
<dbReference type="InterPro" id="IPR002182">
    <property type="entry name" value="NB-ARC"/>
</dbReference>
<dbReference type="SUPFAM" id="SSF52058">
    <property type="entry name" value="L domain-like"/>
    <property type="match status" value="2"/>
</dbReference>
<evidence type="ECO:0000256" key="4">
    <source>
        <dbReference type="ARBA" id="ARBA00022821"/>
    </source>
</evidence>
<dbReference type="InterPro" id="IPR056789">
    <property type="entry name" value="LRR_R13L1-DRL21"/>
</dbReference>
<dbReference type="Pfam" id="PF25019">
    <property type="entry name" value="LRR_R13L1-DRL21"/>
    <property type="match status" value="1"/>
</dbReference>
<evidence type="ECO:0000259" key="6">
    <source>
        <dbReference type="Pfam" id="PF00931"/>
    </source>
</evidence>
<evidence type="ECO:0000259" key="10">
    <source>
        <dbReference type="Pfam" id="PF25019"/>
    </source>
</evidence>
<gene>
    <name evidence="11" type="ORF">PanWU01x14_050360</name>
</gene>
<feature type="domain" description="R13L1/DRL21-like LRR repeat region" evidence="10">
    <location>
        <begin position="679"/>
        <end position="804"/>
    </location>
</feature>
<feature type="domain" description="Disease resistance R13L4/SHOC-2-like LRR" evidence="9">
    <location>
        <begin position="571"/>
        <end position="625"/>
    </location>
</feature>
<dbReference type="Pfam" id="PF23598">
    <property type="entry name" value="LRR_14"/>
    <property type="match status" value="1"/>
</dbReference>
<dbReference type="GO" id="GO:0043531">
    <property type="term" value="F:ADP binding"/>
    <property type="evidence" value="ECO:0007669"/>
    <property type="project" value="InterPro"/>
</dbReference>
<organism evidence="11 12">
    <name type="scientific">Parasponia andersonii</name>
    <name type="common">Sponia andersonii</name>
    <dbReference type="NCBI Taxonomy" id="3476"/>
    <lineage>
        <taxon>Eukaryota</taxon>
        <taxon>Viridiplantae</taxon>
        <taxon>Streptophyta</taxon>
        <taxon>Embryophyta</taxon>
        <taxon>Tracheophyta</taxon>
        <taxon>Spermatophyta</taxon>
        <taxon>Magnoliopsida</taxon>
        <taxon>eudicotyledons</taxon>
        <taxon>Gunneridae</taxon>
        <taxon>Pentapetalae</taxon>
        <taxon>rosids</taxon>
        <taxon>fabids</taxon>
        <taxon>Rosales</taxon>
        <taxon>Cannabaceae</taxon>
        <taxon>Parasponia</taxon>
    </lineage>
</organism>
<protein>
    <submittedName>
        <fullName evidence="11">NB-ARC domain, LRR domain containing protein</fullName>
    </submittedName>
</protein>
<dbReference type="Gene3D" id="1.10.10.10">
    <property type="entry name" value="Winged helix-like DNA-binding domain superfamily/Winged helix DNA-binding domain"/>
    <property type="match status" value="1"/>
</dbReference>
<comment type="caution">
    <text evidence="11">The sequence shown here is derived from an EMBL/GenBank/DDBJ whole genome shotgun (WGS) entry which is preliminary data.</text>
</comment>
<dbReference type="InterPro" id="IPR041118">
    <property type="entry name" value="Rx_N"/>
</dbReference>
<dbReference type="Gene3D" id="1.10.8.430">
    <property type="entry name" value="Helical domain of apoptotic protease-activating factors"/>
    <property type="match status" value="1"/>
</dbReference>
<dbReference type="Proteomes" id="UP000237105">
    <property type="component" value="Unassembled WGS sequence"/>
</dbReference>
<reference evidence="12" key="1">
    <citation type="submission" date="2016-06" db="EMBL/GenBank/DDBJ databases">
        <title>Parallel loss of symbiosis genes in relatives of nitrogen-fixing non-legume Parasponia.</title>
        <authorList>
            <person name="Van Velzen R."/>
            <person name="Holmer R."/>
            <person name="Bu F."/>
            <person name="Rutten L."/>
            <person name="Van Zeijl A."/>
            <person name="Liu W."/>
            <person name="Santuari L."/>
            <person name="Cao Q."/>
            <person name="Sharma T."/>
            <person name="Shen D."/>
            <person name="Roswanjaya Y."/>
            <person name="Wardhani T."/>
            <person name="Kalhor M.S."/>
            <person name="Jansen J."/>
            <person name="Van den Hoogen J."/>
            <person name="Gungor B."/>
            <person name="Hartog M."/>
            <person name="Hontelez J."/>
            <person name="Verver J."/>
            <person name="Yang W.-C."/>
            <person name="Schijlen E."/>
            <person name="Repin R."/>
            <person name="Schilthuizen M."/>
            <person name="Schranz E."/>
            <person name="Heidstra R."/>
            <person name="Miyata K."/>
            <person name="Fedorova E."/>
            <person name="Kohlen W."/>
            <person name="Bisseling T."/>
            <person name="Smit S."/>
            <person name="Geurts R."/>
        </authorList>
    </citation>
    <scope>NUCLEOTIDE SEQUENCE [LARGE SCALE GENOMIC DNA]</scope>
    <source>
        <strain evidence="12">cv. WU1-14</strain>
    </source>
</reference>
<dbReference type="Gene3D" id="1.20.5.4130">
    <property type="match status" value="1"/>
</dbReference>
<feature type="domain" description="NB-ARC" evidence="6">
    <location>
        <begin position="172"/>
        <end position="339"/>
    </location>
</feature>
<dbReference type="GO" id="GO:0005524">
    <property type="term" value="F:ATP binding"/>
    <property type="evidence" value="ECO:0007669"/>
    <property type="project" value="UniProtKB-KW"/>
</dbReference>
<evidence type="ECO:0000256" key="3">
    <source>
        <dbReference type="ARBA" id="ARBA00022741"/>
    </source>
</evidence>
<keyword evidence="3" id="KW-0547">Nucleotide-binding</keyword>
<dbReference type="Gene3D" id="3.80.10.10">
    <property type="entry name" value="Ribonuclease Inhibitor"/>
    <property type="match status" value="2"/>
</dbReference>
<dbReference type="GO" id="GO:0006952">
    <property type="term" value="P:defense response"/>
    <property type="evidence" value="ECO:0007669"/>
    <property type="project" value="UniProtKB-KW"/>
</dbReference>
<dbReference type="PANTHER" id="PTHR36766">
    <property type="entry name" value="PLANT BROAD-SPECTRUM MILDEW RESISTANCE PROTEIN RPW8"/>
    <property type="match status" value="1"/>
</dbReference>
<evidence type="ECO:0000259" key="7">
    <source>
        <dbReference type="Pfam" id="PF18052"/>
    </source>
</evidence>
<dbReference type="Gene3D" id="3.40.50.300">
    <property type="entry name" value="P-loop containing nucleotide triphosphate hydrolases"/>
    <property type="match status" value="1"/>
</dbReference>